<sequence length="97" mass="10115">MPDLAPAYGRTVVPLPPQRRTGARHAAGPGRPPSPVTALPLPPRSTGGRHAAPEPGATTPRPRHATLTRSDRAVLWLCGSLLAVRTMVAGSHPIDPV</sequence>
<gene>
    <name evidence="2" type="ORF">EBN03_06265</name>
</gene>
<reference evidence="2 3" key="1">
    <citation type="submission" date="2018-10" db="EMBL/GenBank/DDBJ databases">
        <title>Isolation from cow dung.</title>
        <authorList>
            <person name="Ling L."/>
        </authorList>
    </citation>
    <scope>NUCLEOTIDE SEQUENCE [LARGE SCALE GENOMIC DNA]</scope>
    <source>
        <strain evidence="2 3">NEAU-LL90</strain>
    </source>
</reference>
<dbReference type="RefSeq" id="WP_122186967.1">
    <property type="nucleotide sequence ID" value="NZ_RFFH01000002.1"/>
</dbReference>
<evidence type="ECO:0000313" key="3">
    <source>
        <dbReference type="Proteomes" id="UP000279275"/>
    </source>
</evidence>
<dbReference type="EMBL" id="RFFH01000002">
    <property type="protein sequence ID" value="RMI34040.1"/>
    <property type="molecule type" value="Genomic_DNA"/>
</dbReference>
<dbReference type="Proteomes" id="UP000279275">
    <property type="component" value="Unassembled WGS sequence"/>
</dbReference>
<accession>A0A3M2LBC4</accession>
<evidence type="ECO:0000313" key="2">
    <source>
        <dbReference type="EMBL" id="RMI34040.1"/>
    </source>
</evidence>
<evidence type="ECO:0000256" key="1">
    <source>
        <dbReference type="SAM" id="MobiDB-lite"/>
    </source>
</evidence>
<feature type="region of interest" description="Disordered" evidence="1">
    <location>
        <begin position="1"/>
        <end position="67"/>
    </location>
</feature>
<keyword evidence="3" id="KW-1185">Reference proteome</keyword>
<comment type="caution">
    <text evidence="2">The sequence shown here is derived from an EMBL/GenBank/DDBJ whole genome shotgun (WGS) entry which is preliminary data.</text>
</comment>
<dbReference type="AlphaFoldDB" id="A0A3M2LBC4"/>
<feature type="compositionally biased region" description="Pro residues" evidence="1">
    <location>
        <begin position="30"/>
        <end position="43"/>
    </location>
</feature>
<name>A0A3M2LBC4_9NOCA</name>
<organism evidence="2 3">
    <name type="scientific">Nocardia stercoris</name>
    <dbReference type="NCBI Taxonomy" id="2483361"/>
    <lineage>
        <taxon>Bacteria</taxon>
        <taxon>Bacillati</taxon>
        <taxon>Actinomycetota</taxon>
        <taxon>Actinomycetes</taxon>
        <taxon>Mycobacteriales</taxon>
        <taxon>Nocardiaceae</taxon>
        <taxon>Nocardia</taxon>
    </lineage>
</organism>
<proteinExistence type="predicted"/>
<protein>
    <submittedName>
        <fullName evidence="2">Uncharacterized protein</fullName>
    </submittedName>
</protein>